<gene>
    <name evidence="2" type="ORF">OIU77_022709</name>
</gene>
<evidence type="ECO:0000313" key="3">
    <source>
        <dbReference type="Proteomes" id="UP001141253"/>
    </source>
</evidence>
<organism evidence="2 3">
    <name type="scientific">Salix suchowensis</name>
    <dbReference type="NCBI Taxonomy" id="1278906"/>
    <lineage>
        <taxon>Eukaryota</taxon>
        <taxon>Viridiplantae</taxon>
        <taxon>Streptophyta</taxon>
        <taxon>Embryophyta</taxon>
        <taxon>Tracheophyta</taxon>
        <taxon>Spermatophyta</taxon>
        <taxon>Magnoliopsida</taxon>
        <taxon>eudicotyledons</taxon>
        <taxon>Gunneridae</taxon>
        <taxon>Pentapetalae</taxon>
        <taxon>rosids</taxon>
        <taxon>fabids</taxon>
        <taxon>Malpighiales</taxon>
        <taxon>Salicaceae</taxon>
        <taxon>Saliceae</taxon>
        <taxon>Salix</taxon>
    </lineage>
</organism>
<proteinExistence type="predicted"/>
<dbReference type="EMBL" id="JAPFFI010000005">
    <property type="protein sequence ID" value="KAJ6393287.1"/>
    <property type="molecule type" value="Genomic_DNA"/>
</dbReference>
<protein>
    <submittedName>
        <fullName evidence="2">Uncharacterized protein</fullName>
    </submittedName>
</protein>
<keyword evidence="1" id="KW-0472">Membrane</keyword>
<reference evidence="2" key="1">
    <citation type="submission" date="2022-10" db="EMBL/GenBank/DDBJ databases">
        <authorList>
            <person name="Hyden B.L."/>
            <person name="Feng K."/>
            <person name="Yates T."/>
            <person name="Jawdy S."/>
            <person name="Smart L.B."/>
            <person name="Muchero W."/>
        </authorList>
    </citation>
    <scope>NUCLEOTIDE SEQUENCE</scope>
    <source>
        <tissue evidence="2">Shoot tip</tissue>
    </source>
</reference>
<reference evidence="2" key="2">
    <citation type="journal article" date="2023" name="Int. J. Mol. Sci.">
        <title>De Novo Assembly and Annotation of 11 Diverse Shrub Willow (Salix) Genomes Reveals Novel Gene Organization in Sex-Linked Regions.</title>
        <authorList>
            <person name="Hyden B."/>
            <person name="Feng K."/>
            <person name="Yates T.B."/>
            <person name="Jawdy S."/>
            <person name="Cereghino C."/>
            <person name="Smart L.B."/>
            <person name="Muchero W."/>
        </authorList>
    </citation>
    <scope>NUCLEOTIDE SEQUENCE</scope>
    <source>
        <tissue evidence="2">Shoot tip</tissue>
    </source>
</reference>
<accession>A0ABQ9C173</accession>
<name>A0ABQ9C173_9ROSI</name>
<evidence type="ECO:0000313" key="2">
    <source>
        <dbReference type="EMBL" id="KAJ6393287.1"/>
    </source>
</evidence>
<sequence length="38" mass="4383">MPCYGCDQTKRQQYCMSSYQMADSTVLPIISFFIIIIS</sequence>
<dbReference type="Proteomes" id="UP001141253">
    <property type="component" value="Chromosome 1"/>
</dbReference>
<evidence type="ECO:0000256" key="1">
    <source>
        <dbReference type="SAM" id="Phobius"/>
    </source>
</evidence>
<feature type="transmembrane region" description="Helical" evidence="1">
    <location>
        <begin position="21"/>
        <end position="37"/>
    </location>
</feature>
<keyword evidence="1" id="KW-0812">Transmembrane</keyword>
<keyword evidence="3" id="KW-1185">Reference proteome</keyword>
<comment type="caution">
    <text evidence="2">The sequence shown here is derived from an EMBL/GenBank/DDBJ whole genome shotgun (WGS) entry which is preliminary data.</text>
</comment>
<keyword evidence="1" id="KW-1133">Transmembrane helix</keyword>